<evidence type="ECO:0000259" key="2">
    <source>
        <dbReference type="Pfam" id="PF00188"/>
    </source>
</evidence>
<feature type="chain" id="PRO_5041381773" description="SCP domain-containing protein" evidence="1">
    <location>
        <begin position="19"/>
        <end position="169"/>
    </location>
</feature>
<name>A0AA39L6V4_SARSR</name>
<keyword evidence="1" id="KW-0732">Signal</keyword>
<protein>
    <recommendedName>
        <fullName evidence="2">SCP domain-containing protein</fullName>
    </recommendedName>
</protein>
<gene>
    <name evidence="3" type="ORF">NLU13_6002</name>
</gene>
<reference evidence="3" key="1">
    <citation type="submission" date="2022-10" db="EMBL/GenBank/DDBJ databases">
        <title>Determination and structural analysis of whole genome sequence of Sarocladium strictum F4-1.</title>
        <authorList>
            <person name="Hu L."/>
            <person name="Jiang Y."/>
        </authorList>
    </citation>
    <scope>NUCLEOTIDE SEQUENCE</scope>
    <source>
        <strain evidence="3">F4-1</strain>
    </source>
</reference>
<dbReference type="EMBL" id="JAPDFR010000005">
    <property type="protein sequence ID" value="KAK0386165.1"/>
    <property type="molecule type" value="Genomic_DNA"/>
</dbReference>
<organism evidence="3 4">
    <name type="scientific">Sarocladium strictum</name>
    <name type="common">Black bundle disease fungus</name>
    <name type="synonym">Acremonium strictum</name>
    <dbReference type="NCBI Taxonomy" id="5046"/>
    <lineage>
        <taxon>Eukaryota</taxon>
        <taxon>Fungi</taxon>
        <taxon>Dikarya</taxon>
        <taxon>Ascomycota</taxon>
        <taxon>Pezizomycotina</taxon>
        <taxon>Sordariomycetes</taxon>
        <taxon>Hypocreomycetidae</taxon>
        <taxon>Hypocreales</taxon>
        <taxon>Sarocladiaceae</taxon>
        <taxon>Sarocladium</taxon>
    </lineage>
</organism>
<dbReference type="InterPro" id="IPR014044">
    <property type="entry name" value="CAP_dom"/>
</dbReference>
<feature type="domain" description="SCP" evidence="2">
    <location>
        <begin position="53"/>
        <end position="167"/>
    </location>
</feature>
<dbReference type="Pfam" id="PF00188">
    <property type="entry name" value="CAP"/>
    <property type="match status" value="1"/>
</dbReference>
<evidence type="ECO:0000256" key="1">
    <source>
        <dbReference type="SAM" id="SignalP"/>
    </source>
</evidence>
<comment type="caution">
    <text evidence="3">The sequence shown here is derived from an EMBL/GenBank/DDBJ whole genome shotgun (WGS) entry which is preliminary data.</text>
</comment>
<proteinExistence type="predicted"/>
<evidence type="ECO:0000313" key="4">
    <source>
        <dbReference type="Proteomes" id="UP001175261"/>
    </source>
</evidence>
<dbReference type="Proteomes" id="UP001175261">
    <property type="component" value="Unassembled WGS sequence"/>
</dbReference>
<keyword evidence="4" id="KW-1185">Reference proteome</keyword>
<feature type="signal peptide" evidence="1">
    <location>
        <begin position="1"/>
        <end position="18"/>
    </location>
</feature>
<evidence type="ECO:0000313" key="3">
    <source>
        <dbReference type="EMBL" id="KAK0386165.1"/>
    </source>
</evidence>
<accession>A0AA39L6V4</accession>
<sequence>MQPIQSLLLLALAGTTLGIWDKSPRKIQSDTYNVFNSTVHNGPAASAAVDYLAIVNDWRSRLNNPLPPLGLDGTLENNALITAQEWDEKGHQLLPGTFAQVQAPAAPEAFENALVGGWLCEVPDLLPAGTCDNFPGWIHTGTGHADILTGGYTRIGCSNANNYWVCDLA</sequence>
<dbReference type="InterPro" id="IPR035940">
    <property type="entry name" value="CAP_sf"/>
</dbReference>
<dbReference type="SUPFAM" id="SSF55797">
    <property type="entry name" value="PR-1-like"/>
    <property type="match status" value="1"/>
</dbReference>
<dbReference type="AlphaFoldDB" id="A0AA39L6V4"/>